<dbReference type="Proteomes" id="UP001597168">
    <property type="component" value="Unassembled WGS sequence"/>
</dbReference>
<dbReference type="EMBL" id="JBHTLK010000174">
    <property type="protein sequence ID" value="MFD1150672.1"/>
    <property type="molecule type" value="Genomic_DNA"/>
</dbReference>
<evidence type="ECO:0008006" key="3">
    <source>
        <dbReference type="Google" id="ProtNLM"/>
    </source>
</evidence>
<evidence type="ECO:0000313" key="2">
    <source>
        <dbReference type="Proteomes" id="UP001597168"/>
    </source>
</evidence>
<organism evidence="1 2">
    <name type="scientific">Saccharothrix hoggarensis</name>
    <dbReference type="NCBI Taxonomy" id="913853"/>
    <lineage>
        <taxon>Bacteria</taxon>
        <taxon>Bacillati</taxon>
        <taxon>Actinomycetota</taxon>
        <taxon>Actinomycetes</taxon>
        <taxon>Pseudonocardiales</taxon>
        <taxon>Pseudonocardiaceae</taxon>
        <taxon>Saccharothrix</taxon>
    </lineage>
</organism>
<accession>A0ABW3R0Q9</accession>
<reference evidence="2" key="1">
    <citation type="journal article" date="2019" name="Int. J. Syst. Evol. Microbiol.">
        <title>The Global Catalogue of Microorganisms (GCM) 10K type strain sequencing project: providing services to taxonomists for standard genome sequencing and annotation.</title>
        <authorList>
            <consortium name="The Broad Institute Genomics Platform"/>
            <consortium name="The Broad Institute Genome Sequencing Center for Infectious Disease"/>
            <person name="Wu L."/>
            <person name="Ma J."/>
        </authorList>
    </citation>
    <scope>NUCLEOTIDE SEQUENCE [LARGE SCALE GENOMIC DNA]</scope>
    <source>
        <strain evidence="2">CCUG 60214</strain>
    </source>
</reference>
<name>A0ABW3R0Q9_9PSEU</name>
<keyword evidence="2" id="KW-1185">Reference proteome</keyword>
<sequence length="84" mass="9488">MSHPATNLDHVADEPDPDDNVFGLRAQIEQRQAEFADGPTMAEVMSDLDLFRGEPSNAVAILAACRAEDEARHNELYRHLWRRS</sequence>
<proteinExistence type="predicted"/>
<comment type="caution">
    <text evidence="1">The sequence shown here is derived from an EMBL/GenBank/DDBJ whole genome shotgun (WGS) entry which is preliminary data.</text>
</comment>
<dbReference type="RefSeq" id="WP_380726963.1">
    <property type="nucleotide sequence ID" value="NZ_JBHTLK010000174.1"/>
</dbReference>
<protein>
    <recommendedName>
        <fullName evidence="3">Ferritin-like protein</fullName>
    </recommendedName>
</protein>
<gene>
    <name evidence="1" type="ORF">ACFQ3T_26375</name>
</gene>
<evidence type="ECO:0000313" key="1">
    <source>
        <dbReference type="EMBL" id="MFD1150672.1"/>
    </source>
</evidence>